<dbReference type="GO" id="GO:0003677">
    <property type="term" value="F:DNA binding"/>
    <property type="evidence" value="ECO:0007669"/>
    <property type="project" value="UniProtKB-KW"/>
</dbReference>
<keyword evidence="5" id="KW-0804">Transcription</keyword>
<feature type="region of interest" description="Disordered" evidence="7">
    <location>
        <begin position="135"/>
        <end position="180"/>
    </location>
</feature>
<dbReference type="EMBL" id="KZ453612">
    <property type="protein sequence ID" value="PKA47000.1"/>
    <property type="molecule type" value="Genomic_DNA"/>
</dbReference>
<comment type="subcellular location">
    <subcellularLocation>
        <location evidence="1">Nucleus</location>
    </subcellularLocation>
</comment>
<evidence type="ECO:0000256" key="1">
    <source>
        <dbReference type="ARBA" id="ARBA00004123"/>
    </source>
</evidence>
<evidence type="ECO:0000313" key="9">
    <source>
        <dbReference type="EMBL" id="PKA47000.1"/>
    </source>
</evidence>
<keyword evidence="10" id="KW-1185">Reference proteome</keyword>
<sequence>MAWSHFIPSSSTPANSDRALNSSIYSLNAADNHRSRSIASDELLLLRSLYAGGDNSAAVAAQPPPADGIAGGQRCPAGEGSAFQEVTLEDYLTRTGRVRAGEGKGPPEAPGRFVGQRPGGQLAVEDGDQIGGVAAGGGRGRGRGRKRVMVDQPDRTASQRQKRMIKNRESAARSRERRQQYTNQLEQTVFKLEEENAKLLKERDKLANWRFKELAERVIPLMEKKKRQPALRRTNSFP</sequence>
<dbReference type="CDD" id="cd14707">
    <property type="entry name" value="bZIP_plant_BZIP46"/>
    <property type="match status" value="1"/>
</dbReference>
<dbReference type="PROSITE" id="PS00036">
    <property type="entry name" value="BZIP_BASIC"/>
    <property type="match status" value="1"/>
</dbReference>
<feature type="compositionally biased region" description="Basic and acidic residues" evidence="7">
    <location>
        <begin position="166"/>
        <end position="179"/>
    </location>
</feature>
<dbReference type="InterPro" id="IPR004827">
    <property type="entry name" value="bZIP"/>
</dbReference>
<dbReference type="STRING" id="1088818.A0A2H9ZUP0"/>
<accession>A0A2H9ZUP0</accession>
<dbReference type="PANTHER" id="PTHR22952:SF392">
    <property type="entry name" value="BZIP TRANSCRIPTION FACTOR 12"/>
    <property type="match status" value="1"/>
</dbReference>
<dbReference type="InterPro" id="IPR043452">
    <property type="entry name" value="BZIP46-like"/>
</dbReference>
<dbReference type="PANTHER" id="PTHR22952">
    <property type="entry name" value="CAMP-RESPONSE ELEMENT BINDING PROTEIN-RELATED"/>
    <property type="match status" value="1"/>
</dbReference>
<evidence type="ECO:0000313" key="10">
    <source>
        <dbReference type="Proteomes" id="UP000236161"/>
    </source>
</evidence>
<dbReference type="Proteomes" id="UP000236161">
    <property type="component" value="Unassembled WGS sequence"/>
</dbReference>
<dbReference type="GO" id="GO:0003700">
    <property type="term" value="F:DNA-binding transcription factor activity"/>
    <property type="evidence" value="ECO:0007669"/>
    <property type="project" value="InterPro"/>
</dbReference>
<keyword evidence="4" id="KW-0238">DNA-binding</keyword>
<protein>
    <submittedName>
        <fullName evidence="9">G-box-binding factor 4</fullName>
    </submittedName>
</protein>
<evidence type="ECO:0000256" key="4">
    <source>
        <dbReference type="ARBA" id="ARBA00023125"/>
    </source>
</evidence>
<organism evidence="9 10">
    <name type="scientific">Apostasia shenzhenica</name>
    <dbReference type="NCBI Taxonomy" id="1088818"/>
    <lineage>
        <taxon>Eukaryota</taxon>
        <taxon>Viridiplantae</taxon>
        <taxon>Streptophyta</taxon>
        <taxon>Embryophyta</taxon>
        <taxon>Tracheophyta</taxon>
        <taxon>Spermatophyta</taxon>
        <taxon>Magnoliopsida</taxon>
        <taxon>Liliopsida</taxon>
        <taxon>Asparagales</taxon>
        <taxon>Orchidaceae</taxon>
        <taxon>Apostasioideae</taxon>
        <taxon>Apostasia</taxon>
    </lineage>
</organism>
<proteinExistence type="predicted"/>
<keyword evidence="3" id="KW-0805">Transcription regulation</keyword>
<dbReference type="SMART" id="SM00338">
    <property type="entry name" value="BRLZ"/>
    <property type="match status" value="1"/>
</dbReference>
<dbReference type="GO" id="GO:0005634">
    <property type="term" value="C:nucleus"/>
    <property type="evidence" value="ECO:0007669"/>
    <property type="project" value="UniProtKB-SubCell"/>
</dbReference>
<reference evidence="9 10" key="1">
    <citation type="journal article" date="2017" name="Nature">
        <title>The Apostasia genome and the evolution of orchids.</title>
        <authorList>
            <person name="Zhang G.Q."/>
            <person name="Liu K.W."/>
            <person name="Li Z."/>
            <person name="Lohaus R."/>
            <person name="Hsiao Y.Y."/>
            <person name="Niu S.C."/>
            <person name="Wang J.Y."/>
            <person name="Lin Y.C."/>
            <person name="Xu Q."/>
            <person name="Chen L.J."/>
            <person name="Yoshida K."/>
            <person name="Fujiwara S."/>
            <person name="Wang Z.W."/>
            <person name="Zhang Y.Q."/>
            <person name="Mitsuda N."/>
            <person name="Wang M."/>
            <person name="Liu G.H."/>
            <person name="Pecoraro L."/>
            <person name="Huang H.X."/>
            <person name="Xiao X.J."/>
            <person name="Lin M."/>
            <person name="Wu X.Y."/>
            <person name="Wu W.L."/>
            <person name="Chen Y.Y."/>
            <person name="Chang S.B."/>
            <person name="Sakamoto S."/>
            <person name="Ohme-Takagi M."/>
            <person name="Yagi M."/>
            <person name="Zeng S.J."/>
            <person name="Shen C.Y."/>
            <person name="Yeh C.M."/>
            <person name="Luo Y.B."/>
            <person name="Tsai W.C."/>
            <person name="Van de Peer Y."/>
            <person name="Liu Z.J."/>
        </authorList>
    </citation>
    <scope>NUCLEOTIDE SEQUENCE [LARGE SCALE GENOMIC DNA]</scope>
    <source>
        <strain evidence="10">cv. Shenzhen</strain>
        <tissue evidence="9">Stem</tissue>
    </source>
</reference>
<keyword evidence="6" id="KW-0539">Nucleus</keyword>
<gene>
    <name evidence="9" type="primary">GBF4</name>
    <name evidence="9" type="ORF">AXF42_Ash011674</name>
</gene>
<evidence type="ECO:0000256" key="3">
    <source>
        <dbReference type="ARBA" id="ARBA00023015"/>
    </source>
</evidence>
<dbReference type="GO" id="GO:0045893">
    <property type="term" value="P:positive regulation of DNA-templated transcription"/>
    <property type="evidence" value="ECO:0007669"/>
    <property type="project" value="InterPro"/>
</dbReference>
<dbReference type="SUPFAM" id="SSF57959">
    <property type="entry name" value="Leucine zipper domain"/>
    <property type="match status" value="1"/>
</dbReference>
<keyword evidence="2" id="KW-0938">Abscisic acid signaling pathway</keyword>
<feature type="domain" description="BZIP" evidence="8">
    <location>
        <begin position="157"/>
        <end position="206"/>
    </location>
</feature>
<dbReference type="AlphaFoldDB" id="A0A2H9ZUP0"/>
<dbReference type="GO" id="GO:0009738">
    <property type="term" value="P:abscisic acid-activated signaling pathway"/>
    <property type="evidence" value="ECO:0007669"/>
    <property type="project" value="UniProtKB-KW"/>
</dbReference>
<evidence type="ECO:0000256" key="5">
    <source>
        <dbReference type="ARBA" id="ARBA00023163"/>
    </source>
</evidence>
<evidence type="ECO:0000259" key="8">
    <source>
        <dbReference type="PROSITE" id="PS50217"/>
    </source>
</evidence>
<dbReference type="PROSITE" id="PS50217">
    <property type="entry name" value="BZIP"/>
    <property type="match status" value="1"/>
</dbReference>
<evidence type="ECO:0000256" key="7">
    <source>
        <dbReference type="SAM" id="MobiDB-lite"/>
    </source>
</evidence>
<evidence type="ECO:0000256" key="2">
    <source>
        <dbReference type="ARBA" id="ARBA00022682"/>
    </source>
</evidence>
<dbReference type="Gene3D" id="1.20.5.170">
    <property type="match status" value="1"/>
</dbReference>
<dbReference type="OrthoDB" id="644067at2759"/>
<dbReference type="Pfam" id="PF00170">
    <property type="entry name" value="bZIP_1"/>
    <property type="match status" value="1"/>
</dbReference>
<name>A0A2H9ZUP0_9ASPA</name>
<evidence type="ECO:0000256" key="6">
    <source>
        <dbReference type="ARBA" id="ARBA00023242"/>
    </source>
</evidence>
<dbReference type="InterPro" id="IPR046347">
    <property type="entry name" value="bZIP_sf"/>
</dbReference>